<sequence length="83" mass="9137">MKFVITLLLLLCLMTASFVLAGESGSKPGTRTGTGSEKPLPRPGNGQQLETKQRQKEVPSWPRPYKPSEEIRVDSVVPFPVDI</sequence>
<dbReference type="Proteomes" id="UP000236340">
    <property type="component" value="Unassembled WGS sequence"/>
</dbReference>
<evidence type="ECO:0000313" key="4">
    <source>
        <dbReference type="Proteomes" id="UP000236340"/>
    </source>
</evidence>
<name>A0A2K2HC08_9BACT</name>
<comment type="caution">
    <text evidence="3">The sequence shown here is derived from an EMBL/GenBank/DDBJ whole genome shotgun (WGS) entry which is preliminary data.</text>
</comment>
<dbReference type="EMBL" id="PPFX01000008">
    <property type="protein sequence ID" value="PNU20842.1"/>
    <property type="molecule type" value="Genomic_DNA"/>
</dbReference>
<reference evidence="3 4" key="1">
    <citation type="journal article" date="2018" name="Genome Announc.">
        <title>Genome Sequence of Geothermobacter sp. HR-1 Iron Reducer from the Loihi Seamount.</title>
        <authorList>
            <person name="Smith H."/>
            <person name="Abuyen K."/>
            <person name="Tremblay J."/>
            <person name="Savalia P."/>
            <person name="Perez-Rodriguez I."/>
            <person name="Emerson D."/>
            <person name="Tully B."/>
            <person name="Amend J."/>
        </authorList>
    </citation>
    <scope>NUCLEOTIDE SEQUENCE [LARGE SCALE GENOMIC DNA]</scope>
    <source>
        <strain evidence="3 4">HR-1</strain>
    </source>
</reference>
<feature type="region of interest" description="Disordered" evidence="1">
    <location>
        <begin position="22"/>
        <end position="67"/>
    </location>
</feature>
<proteinExistence type="predicted"/>
<accession>A0A2K2HC08</accession>
<evidence type="ECO:0000256" key="2">
    <source>
        <dbReference type="SAM" id="SignalP"/>
    </source>
</evidence>
<dbReference type="OrthoDB" id="9859146at2"/>
<feature type="signal peptide" evidence="2">
    <location>
        <begin position="1"/>
        <end position="21"/>
    </location>
</feature>
<evidence type="ECO:0000256" key="1">
    <source>
        <dbReference type="SAM" id="MobiDB-lite"/>
    </source>
</evidence>
<keyword evidence="2" id="KW-0732">Signal</keyword>
<feature type="chain" id="PRO_5014353025" evidence="2">
    <location>
        <begin position="22"/>
        <end position="83"/>
    </location>
</feature>
<protein>
    <submittedName>
        <fullName evidence="3">Uncharacterized protein</fullName>
    </submittedName>
</protein>
<gene>
    <name evidence="3" type="ORF">C2E25_05510</name>
</gene>
<dbReference type="AlphaFoldDB" id="A0A2K2HC08"/>
<dbReference type="RefSeq" id="WP_103114781.1">
    <property type="nucleotide sequence ID" value="NZ_PPFX01000008.1"/>
</dbReference>
<evidence type="ECO:0000313" key="3">
    <source>
        <dbReference type="EMBL" id="PNU20842.1"/>
    </source>
</evidence>
<organism evidence="3 4">
    <name type="scientific">Geothermobacter hydrogeniphilus</name>
    <dbReference type="NCBI Taxonomy" id="1969733"/>
    <lineage>
        <taxon>Bacteria</taxon>
        <taxon>Pseudomonadati</taxon>
        <taxon>Thermodesulfobacteriota</taxon>
        <taxon>Desulfuromonadia</taxon>
        <taxon>Desulfuromonadales</taxon>
        <taxon>Geothermobacteraceae</taxon>
        <taxon>Geothermobacter</taxon>
    </lineage>
</organism>